<dbReference type="AlphaFoldDB" id="A0A1H0GND3"/>
<gene>
    <name evidence="2" type="ORF">SAMN05216193_107265</name>
</gene>
<evidence type="ECO:0000313" key="3">
    <source>
        <dbReference type="Proteomes" id="UP000242957"/>
    </source>
</evidence>
<protein>
    <recommendedName>
        <fullName evidence="4">DUF2845 domain-containing protein</fullName>
    </recommendedName>
</protein>
<evidence type="ECO:0000313" key="2">
    <source>
        <dbReference type="EMBL" id="SDO08425.1"/>
    </source>
</evidence>
<dbReference type="EMBL" id="FNIJ01000007">
    <property type="protein sequence ID" value="SDO08425.1"/>
    <property type="molecule type" value="Genomic_DNA"/>
</dbReference>
<dbReference type="Proteomes" id="UP000242957">
    <property type="component" value="Unassembled WGS sequence"/>
</dbReference>
<feature type="signal peptide" evidence="1">
    <location>
        <begin position="1"/>
        <end position="20"/>
    </location>
</feature>
<reference evidence="3" key="1">
    <citation type="submission" date="2016-10" db="EMBL/GenBank/DDBJ databases">
        <authorList>
            <person name="Varghese N."/>
            <person name="Submissions S."/>
        </authorList>
    </citation>
    <scope>NUCLEOTIDE SEQUENCE [LARGE SCALE GENOMIC DNA]</scope>
    <source>
        <strain evidence="3">JCM 21621</strain>
    </source>
</reference>
<keyword evidence="3" id="KW-1185">Reference proteome</keyword>
<dbReference type="OrthoDB" id="8906462at2"/>
<dbReference type="InterPro" id="IPR021268">
    <property type="entry name" value="DUF2845"/>
</dbReference>
<sequence>MKFPLHLCWAALLLAGAAQAETMRCGSALVSVGDRAWEVEQKCGAPTHRDEVGYTLGGYDRREFRIEEWVYGPRNGSTYILTFEANRLKRIEFKRN</sequence>
<accession>A0A1H0GND3</accession>
<evidence type="ECO:0000256" key="1">
    <source>
        <dbReference type="SAM" id="SignalP"/>
    </source>
</evidence>
<proteinExistence type="predicted"/>
<dbReference type="Pfam" id="PF11006">
    <property type="entry name" value="DUF2845"/>
    <property type="match status" value="1"/>
</dbReference>
<evidence type="ECO:0008006" key="4">
    <source>
        <dbReference type="Google" id="ProtNLM"/>
    </source>
</evidence>
<keyword evidence="1" id="KW-0732">Signal</keyword>
<feature type="chain" id="PRO_5017347772" description="DUF2845 domain-containing protein" evidence="1">
    <location>
        <begin position="21"/>
        <end position="96"/>
    </location>
</feature>
<dbReference type="RefSeq" id="WP_084312654.1">
    <property type="nucleotide sequence ID" value="NZ_FNIJ01000007.1"/>
</dbReference>
<organism evidence="2 3">
    <name type="scientific">Pseudomonas jinjuensis</name>
    <dbReference type="NCBI Taxonomy" id="198616"/>
    <lineage>
        <taxon>Bacteria</taxon>
        <taxon>Pseudomonadati</taxon>
        <taxon>Pseudomonadota</taxon>
        <taxon>Gammaproteobacteria</taxon>
        <taxon>Pseudomonadales</taxon>
        <taxon>Pseudomonadaceae</taxon>
        <taxon>Pseudomonas</taxon>
    </lineage>
</organism>
<dbReference type="STRING" id="198616.SAMN05216193_107265"/>
<name>A0A1H0GND3_9PSED</name>